<name>A0A9I9D970_CUCME</name>
<dbReference type="EnsemblPlants" id="MELO3C015019.2.1">
    <property type="protein sequence ID" value="MELO3C015019.2.1"/>
    <property type="gene ID" value="MELO3C015019.2"/>
</dbReference>
<dbReference type="AlphaFoldDB" id="A0A9I9D970"/>
<proteinExistence type="predicted"/>
<evidence type="ECO:0000313" key="1">
    <source>
        <dbReference type="EnsemblPlants" id="MELO3C015019.2.1"/>
    </source>
</evidence>
<dbReference type="Gramene" id="MELO3C015019.2.1">
    <property type="protein sequence ID" value="MELO3C015019.2.1"/>
    <property type="gene ID" value="MELO3C015019.2"/>
</dbReference>
<protein>
    <submittedName>
        <fullName evidence="1">Uncharacterized protein</fullName>
    </submittedName>
</protein>
<reference evidence="1" key="1">
    <citation type="submission" date="2023-03" db="UniProtKB">
        <authorList>
            <consortium name="EnsemblPlants"/>
        </authorList>
    </citation>
    <scope>IDENTIFICATION</scope>
</reference>
<sequence length="56" mass="6615">MVWTQLRLDKGHLMKRVRMANDDSGGQKDHRSRWARANGEEEDENFIYTHSEGLNK</sequence>
<accession>A0A9I9D970</accession>
<organism evidence="1">
    <name type="scientific">Cucumis melo</name>
    <name type="common">Muskmelon</name>
    <dbReference type="NCBI Taxonomy" id="3656"/>
    <lineage>
        <taxon>Eukaryota</taxon>
        <taxon>Viridiplantae</taxon>
        <taxon>Streptophyta</taxon>
        <taxon>Embryophyta</taxon>
        <taxon>Tracheophyta</taxon>
        <taxon>Spermatophyta</taxon>
        <taxon>Magnoliopsida</taxon>
        <taxon>eudicotyledons</taxon>
        <taxon>Gunneridae</taxon>
        <taxon>Pentapetalae</taxon>
        <taxon>rosids</taxon>
        <taxon>fabids</taxon>
        <taxon>Cucurbitales</taxon>
        <taxon>Cucurbitaceae</taxon>
        <taxon>Benincaseae</taxon>
        <taxon>Cucumis</taxon>
    </lineage>
</organism>